<evidence type="ECO:0000259" key="1">
    <source>
        <dbReference type="Pfam" id="PF10551"/>
    </source>
</evidence>
<dbReference type="PANTHER" id="PTHR47718:SF13">
    <property type="entry name" value="OS09G0290500 PROTEIN"/>
    <property type="match status" value="1"/>
</dbReference>
<evidence type="ECO:0000313" key="3">
    <source>
        <dbReference type="Proteomes" id="UP001280121"/>
    </source>
</evidence>
<feature type="domain" description="MULE transposase" evidence="1">
    <location>
        <begin position="2"/>
        <end position="35"/>
    </location>
</feature>
<dbReference type="PANTHER" id="PTHR47718">
    <property type="entry name" value="OS01G0519700 PROTEIN"/>
    <property type="match status" value="1"/>
</dbReference>
<comment type="caution">
    <text evidence="2">The sequence shown here is derived from an EMBL/GenBank/DDBJ whole genome shotgun (WGS) entry which is preliminary data.</text>
</comment>
<dbReference type="AlphaFoldDB" id="A0AAD9WPL4"/>
<dbReference type="Proteomes" id="UP001280121">
    <property type="component" value="Unassembled WGS sequence"/>
</dbReference>
<protein>
    <recommendedName>
        <fullName evidence="1">MULE transposase domain-containing protein</fullName>
    </recommendedName>
</protein>
<gene>
    <name evidence="2" type="ORF">Ddye_026496</name>
</gene>
<keyword evidence="3" id="KW-1185">Reference proteome</keyword>
<reference evidence="2" key="1">
    <citation type="journal article" date="2023" name="Plant J.">
        <title>Genome sequences and population genomics provide insights into the demographic history, inbreeding, and mutation load of two 'living fossil' tree species of Dipteronia.</title>
        <authorList>
            <person name="Feng Y."/>
            <person name="Comes H.P."/>
            <person name="Chen J."/>
            <person name="Zhu S."/>
            <person name="Lu R."/>
            <person name="Zhang X."/>
            <person name="Li P."/>
            <person name="Qiu J."/>
            <person name="Olsen K.M."/>
            <person name="Qiu Y."/>
        </authorList>
    </citation>
    <scope>NUCLEOTIDE SEQUENCE</scope>
    <source>
        <strain evidence="2">KIB01</strain>
    </source>
</reference>
<evidence type="ECO:0000313" key="2">
    <source>
        <dbReference type="EMBL" id="KAK2638701.1"/>
    </source>
</evidence>
<dbReference type="Pfam" id="PF10551">
    <property type="entry name" value="MULE"/>
    <property type="match status" value="1"/>
</dbReference>
<name>A0AAD9WPL4_9ROSI</name>
<sequence>MPQSVVTDGDKAMHKAIKTVMSNSVHRLCCWHLERNIQTNIQDGNFTRALCSSMLTYMTAEDFGLKWKNMIVKFRLNNNEWVNALYSKRKLWA</sequence>
<organism evidence="2 3">
    <name type="scientific">Dipteronia dyeriana</name>
    <dbReference type="NCBI Taxonomy" id="168575"/>
    <lineage>
        <taxon>Eukaryota</taxon>
        <taxon>Viridiplantae</taxon>
        <taxon>Streptophyta</taxon>
        <taxon>Embryophyta</taxon>
        <taxon>Tracheophyta</taxon>
        <taxon>Spermatophyta</taxon>
        <taxon>Magnoliopsida</taxon>
        <taxon>eudicotyledons</taxon>
        <taxon>Gunneridae</taxon>
        <taxon>Pentapetalae</taxon>
        <taxon>rosids</taxon>
        <taxon>malvids</taxon>
        <taxon>Sapindales</taxon>
        <taxon>Sapindaceae</taxon>
        <taxon>Hippocastanoideae</taxon>
        <taxon>Acereae</taxon>
        <taxon>Dipteronia</taxon>
    </lineage>
</organism>
<accession>A0AAD9WPL4</accession>
<dbReference type="EMBL" id="JANJYI010000008">
    <property type="protein sequence ID" value="KAK2638701.1"/>
    <property type="molecule type" value="Genomic_DNA"/>
</dbReference>
<proteinExistence type="predicted"/>
<dbReference type="InterPro" id="IPR018289">
    <property type="entry name" value="MULE_transposase_dom"/>
</dbReference>